<accession>A0ABU6HFI7</accession>
<protein>
    <submittedName>
        <fullName evidence="1">Uncharacterized protein</fullName>
    </submittedName>
</protein>
<gene>
    <name evidence="1" type="ORF">VK792_04860</name>
</gene>
<sequence length="363" mass="40795">MSNVVVLPIRRRTMDPSDRIAALATCFATGRRRQEDVFWLKENAELLNVLETTRLPERGAAISAYEPFYASLIDRFTFFPQYYRFLLSICLDLEDLGLDGGVGARLAARAAADDLPGAELSDLQRAEARRLFERRDVTLVQVDPGLDDRLRAFAARTPTFALPNKKAAYELTHIVFYLSEYGRRDPRLPQEALTSLHYAGLLAWIDGNADLLAEVSVALRFANAGVPAIWETWLEQQRHGAHVRADDGHAAPRDDYHAWMMLSWHAALSGRPSFPGVPDAGRLTFHSAPQTGSILRELSQVLYQMDGRDRGVSEGMRRSLREKLAPASWEWLCAAEAATPAFGAFFETFVRAEHMPARLLRRI</sequence>
<name>A0ABU6HFI7_9RHOB</name>
<dbReference type="Proteomes" id="UP001348149">
    <property type="component" value="Unassembled WGS sequence"/>
</dbReference>
<evidence type="ECO:0000313" key="1">
    <source>
        <dbReference type="EMBL" id="MEC3860605.1"/>
    </source>
</evidence>
<dbReference type="EMBL" id="JAYLLH010000004">
    <property type="protein sequence ID" value="MEC3860605.1"/>
    <property type="molecule type" value="Genomic_DNA"/>
</dbReference>
<dbReference type="Pfam" id="PF21843">
    <property type="entry name" value="DUF6902"/>
    <property type="match status" value="1"/>
</dbReference>
<reference evidence="1 2" key="1">
    <citation type="submission" date="2024-01" db="EMBL/GenBank/DDBJ databases">
        <title>Mesobacterium rodlantinim sp. nov., isolated from shallow sea hydrothermal systems off Kueishantao Island.</title>
        <authorList>
            <person name="Su Z."/>
            <person name="Tang K."/>
        </authorList>
    </citation>
    <scope>NUCLEOTIDE SEQUENCE [LARGE SCALE GENOMIC DNA]</scope>
    <source>
        <strain evidence="1 2">TK19101</strain>
    </source>
</reference>
<keyword evidence="2" id="KW-1185">Reference proteome</keyword>
<evidence type="ECO:0000313" key="2">
    <source>
        <dbReference type="Proteomes" id="UP001348149"/>
    </source>
</evidence>
<organism evidence="1 2">
    <name type="scientific">Mesobacterium hydrothermale</name>
    <dbReference type="NCBI Taxonomy" id="3111907"/>
    <lineage>
        <taxon>Bacteria</taxon>
        <taxon>Pseudomonadati</taxon>
        <taxon>Pseudomonadota</taxon>
        <taxon>Alphaproteobacteria</taxon>
        <taxon>Rhodobacterales</taxon>
        <taxon>Roseobacteraceae</taxon>
        <taxon>Mesobacterium</taxon>
    </lineage>
</organism>
<comment type="caution">
    <text evidence="1">The sequence shown here is derived from an EMBL/GenBank/DDBJ whole genome shotgun (WGS) entry which is preliminary data.</text>
</comment>
<dbReference type="RefSeq" id="WP_326296227.1">
    <property type="nucleotide sequence ID" value="NZ_JAYLLH010000004.1"/>
</dbReference>
<proteinExistence type="predicted"/>
<dbReference type="InterPro" id="IPR054197">
    <property type="entry name" value="DUF6902"/>
</dbReference>